<accession>A0A1M5LPV4</accession>
<sequence>MRKTPAGLVLLVLVLTSCSGGPSGRQDPATRVPSSPPAISATPTGTPAATPTAAPTTAASRTTPQPTSQAAAGSTAPAQRKWWVPAPGTAWQWQLHGEIDLNVDVPVYDVDGVETSADTVRALKDRGRRVICYVNAGAHEDFRPDKHHFPEQVLGGGNDWKGERWLDIRRLDVLVPLMARRFDECRDKGFDAVEADLVDGYQHDTGFPLTADHQLAYNRVLARLAHERGLAIGLKNDLDQVPQLVDEFDFAVNESCAEFNECEKLTPFVRAGKAVFHTEYKLGNEQFCPRTRALGFSSMRKQKDLNAQRWPC</sequence>
<dbReference type="RefSeq" id="WP_073488813.1">
    <property type="nucleotide sequence ID" value="NZ_FQVN01000012.1"/>
</dbReference>
<feature type="chain" id="PRO_5013155350" description="Glycoside-hydrolase family GH114 TIM-barrel domain-containing protein" evidence="2">
    <location>
        <begin position="26"/>
        <end position="312"/>
    </location>
</feature>
<dbReference type="AlphaFoldDB" id="A0A1M5LPV4"/>
<dbReference type="PROSITE" id="PS51257">
    <property type="entry name" value="PROKAR_LIPOPROTEIN"/>
    <property type="match status" value="1"/>
</dbReference>
<reference evidence="4 5" key="1">
    <citation type="submission" date="2016-11" db="EMBL/GenBank/DDBJ databases">
        <authorList>
            <person name="Jaros S."/>
            <person name="Januszkiewicz K."/>
            <person name="Wedrychowicz H."/>
        </authorList>
    </citation>
    <scope>NUCLEOTIDE SEQUENCE [LARGE SCALE GENOMIC DNA]</scope>
    <source>
        <strain evidence="4 5">DSM 44523</strain>
    </source>
</reference>
<dbReference type="Proteomes" id="UP000184501">
    <property type="component" value="Unassembled WGS sequence"/>
</dbReference>
<dbReference type="EMBL" id="FQVN01000012">
    <property type="protein sequence ID" value="SHG67182.1"/>
    <property type="molecule type" value="Genomic_DNA"/>
</dbReference>
<dbReference type="InterPro" id="IPR013785">
    <property type="entry name" value="Aldolase_TIM"/>
</dbReference>
<evidence type="ECO:0000259" key="3">
    <source>
        <dbReference type="Pfam" id="PF03537"/>
    </source>
</evidence>
<feature type="compositionally biased region" description="Low complexity" evidence="1">
    <location>
        <begin position="37"/>
        <end position="68"/>
    </location>
</feature>
<proteinExistence type="predicted"/>
<dbReference type="InterPro" id="IPR004352">
    <property type="entry name" value="GH114_TIM-barrel"/>
</dbReference>
<evidence type="ECO:0000256" key="1">
    <source>
        <dbReference type="SAM" id="MobiDB-lite"/>
    </source>
</evidence>
<dbReference type="PANTHER" id="PTHR35273:SF2">
    <property type="entry name" value="ALPHA-GALACTOSIDASE"/>
    <property type="match status" value="1"/>
</dbReference>
<dbReference type="Gene3D" id="3.20.20.70">
    <property type="entry name" value="Aldolase class I"/>
    <property type="match status" value="1"/>
</dbReference>
<evidence type="ECO:0000256" key="2">
    <source>
        <dbReference type="SAM" id="SignalP"/>
    </source>
</evidence>
<dbReference type="PANTHER" id="PTHR35273">
    <property type="entry name" value="ALPHA-1,4 POLYGALACTOSAMINIDASE, PUTATIVE (AFU_ORTHOLOGUE AFUA_3G07890)-RELATED"/>
    <property type="match status" value="1"/>
</dbReference>
<feature type="region of interest" description="Disordered" evidence="1">
    <location>
        <begin position="20"/>
        <end position="81"/>
    </location>
</feature>
<name>A0A1M5LPV4_STRHI</name>
<evidence type="ECO:0000313" key="4">
    <source>
        <dbReference type="EMBL" id="SHG67182.1"/>
    </source>
</evidence>
<feature type="domain" description="Glycoside-hydrolase family GH114 TIM-barrel" evidence="3">
    <location>
        <begin position="91"/>
        <end position="306"/>
    </location>
</feature>
<gene>
    <name evidence="4" type="ORF">SAMN05444320_11219</name>
</gene>
<dbReference type="Pfam" id="PF03537">
    <property type="entry name" value="Glyco_hydro_114"/>
    <property type="match status" value="1"/>
</dbReference>
<keyword evidence="2" id="KW-0732">Signal</keyword>
<protein>
    <recommendedName>
        <fullName evidence="3">Glycoside-hydrolase family GH114 TIM-barrel domain-containing protein</fullName>
    </recommendedName>
</protein>
<evidence type="ECO:0000313" key="5">
    <source>
        <dbReference type="Proteomes" id="UP000184501"/>
    </source>
</evidence>
<organism evidence="4 5">
    <name type="scientific">Streptoalloteichus hindustanus</name>
    <dbReference type="NCBI Taxonomy" id="2017"/>
    <lineage>
        <taxon>Bacteria</taxon>
        <taxon>Bacillati</taxon>
        <taxon>Actinomycetota</taxon>
        <taxon>Actinomycetes</taxon>
        <taxon>Pseudonocardiales</taxon>
        <taxon>Pseudonocardiaceae</taxon>
        <taxon>Streptoalloteichus</taxon>
    </lineage>
</organism>
<dbReference type="InterPro" id="IPR017853">
    <property type="entry name" value="GH"/>
</dbReference>
<dbReference type="SUPFAM" id="SSF51445">
    <property type="entry name" value="(Trans)glycosidases"/>
    <property type="match status" value="1"/>
</dbReference>
<dbReference type="STRING" id="2017.SAMN05444320_11219"/>
<feature type="signal peptide" evidence="2">
    <location>
        <begin position="1"/>
        <end position="25"/>
    </location>
</feature>
<keyword evidence="5" id="KW-1185">Reference proteome</keyword>